<proteinExistence type="predicted"/>
<feature type="region of interest" description="Disordered" evidence="1">
    <location>
        <begin position="569"/>
        <end position="646"/>
    </location>
</feature>
<feature type="compositionally biased region" description="Basic and acidic residues" evidence="1">
    <location>
        <begin position="256"/>
        <end position="267"/>
    </location>
</feature>
<feature type="compositionally biased region" description="Polar residues" evidence="1">
    <location>
        <begin position="946"/>
        <end position="961"/>
    </location>
</feature>
<feature type="compositionally biased region" description="Polar residues" evidence="1">
    <location>
        <begin position="468"/>
        <end position="486"/>
    </location>
</feature>
<gene>
    <name evidence="3" type="ORF">SISSUDRAFT_14619</name>
</gene>
<feature type="compositionally biased region" description="Acidic residues" evidence="1">
    <location>
        <begin position="518"/>
        <end position="527"/>
    </location>
</feature>
<feature type="domain" description="GYF" evidence="2">
    <location>
        <begin position="974"/>
        <end position="1025"/>
    </location>
</feature>
<evidence type="ECO:0000313" key="4">
    <source>
        <dbReference type="Proteomes" id="UP000076798"/>
    </source>
</evidence>
<dbReference type="OrthoDB" id="6415790at2759"/>
<dbReference type="AlphaFoldDB" id="A0A166J5Q7"/>
<feature type="compositionally biased region" description="Low complexity" evidence="1">
    <location>
        <begin position="302"/>
        <end position="320"/>
    </location>
</feature>
<feature type="compositionally biased region" description="Low complexity" evidence="1">
    <location>
        <begin position="45"/>
        <end position="76"/>
    </location>
</feature>
<feature type="compositionally biased region" description="Polar residues" evidence="1">
    <location>
        <begin position="342"/>
        <end position="359"/>
    </location>
</feature>
<feature type="region of interest" description="Disordered" evidence="1">
    <location>
        <begin position="504"/>
        <end position="533"/>
    </location>
</feature>
<feature type="region of interest" description="Disordered" evidence="1">
    <location>
        <begin position="829"/>
        <end position="855"/>
    </location>
</feature>
<dbReference type="SMART" id="SM00444">
    <property type="entry name" value="GYF"/>
    <property type="match status" value="1"/>
</dbReference>
<dbReference type="STRING" id="1314776.A0A166J5Q7"/>
<feature type="compositionally biased region" description="Polar residues" evidence="1">
    <location>
        <begin position="636"/>
        <end position="646"/>
    </location>
</feature>
<feature type="region of interest" description="Disordered" evidence="1">
    <location>
        <begin position="1"/>
        <end position="126"/>
    </location>
</feature>
<feature type="compositionally biased region" description="Basic and acidic residues" evidence="1">
    <location>
        <begin position="696"/>
        <end position="707"/>
    </location>
</feature>
<dbReference type="InterPro" id="IPR003169">
    <property type="entry name" value="GYF"/>
</dbReference>
<evidence type="ECO:0000259" key="2">
    <source>
        <dbReference type="PROSITE" id="PS50829"/>
    </source>
</evidence>
<feature type="compositionally biased region" description="Low complexity" evidence="1">
    <location>
        <begin position="361"/>
        <end position="378"/>
    </location>
</feature>
<protein>
    <recommendedName>
        <fullName evidence="2">GYF domain-containing protein</fullName>
    </recommendedName>
</protein>
<evidence type="ECO:0000313" key="3">
    <source>
        <dbReference type="EMBL" id="KZT44395.1"/>
    </source>
</evidence>
<dbReference type="InterPro" id="IPR035445">
    <property type="entry name" value="GYF-like_dom_sf"/>
</dbReference>
<feature type="compositionally biased region" description="Pro residues" evidence="1">
    <location>
        <begin position="964"/>
        <end position="973"/>
    </location>
</feature>
<dbReference type="Proteomes" id="UP000076798">
    <property type="component" value="Unassembled WGS sequence"/>
</dbReference>
<dbReference type="SUPFAM" id="SSF55277">
    <property type="entry name" value="GYF domain"/>
    <property type="match status" value="1"/>
</dbReference>
<dbReference type="Pfam" id="PF02213">
    <property type="entry name" value="GYF"/>
    <property type="match status" value="1"/>
</dbReference>
<keyword evidence="4" id="KW-1185">Reference proteome</keyword>
<reference evidence="3 4" key="1">
    <citation type="journal article" date="2016" name="Mol. Biol. Evol.">
        <title>Comparative Genomics of Early-Diverging Mushroom-Forming Fungi Provides Insights into the Origins of Lignocellulose Decay Capabilities.</title>
        <authorList>
            <person name="Nagy L.G."/>
            <person name="Riley R."/>
            <person name="Tritt A."/>
            <person name="Adam C."/>
            <person name="Daum C."/>
            <person name="Floudas D."/>
            <person name="Sun H."/>
            <person name="Yadav J.S."/>
            <person name="Pangilinan J."/>
            <person name="Larsson K.H."/>
            <person name="Matsuura K."/>
            <person name="Barry K."/>
            <person name="Labutti K."/>
            <person name="Kuo R."/>
            <person name="Ohm R.A."/>
            <person name="Bhattacharya S.S."/>
            <person name="Shirouzu T."/>
            <person name="Yoshinaga Y."/>
            <person name="Martin F.M."/>
            <person name="Grigoriev I.V."/>
            <person name="Hibbett D.S."/>
        </authorList>
    </citation>
    <scope>NUCLEOTIDE SEQUENCE [LARGE SCALE GENOMIC DNA]</scope>
    <source>
        <strain evidence="3 4">HHB10207 ss-3</strain>
    </source>
</reference>
<dbReference type="EMBL" id="KV428004">
    <property type="protein sequence ID" value="KZT44395.1"/>
    <property type="molecule type" value="Genomic_DNA"/>
</dbReference>
<sequence length="1276" mass="138453">MSSQGLLGPPEAEDSRQDQLLPVNDDESPEAQFATLPLVTETPASPVHSTLSTTPPTPALLGPLPSPARSSRSSIPDSRRRQGPEARNNNRLSGFFSNFINRRPDRDALPPTPPPQLSRTPSPDARRDELIPQARPITPPPSVPPPTLSELGLSISVLTANLAPAHFSDPPNSGVFLAPRYLLLCHSQGLDVLPLISPPAAQPFAIVRKVNFKTIVVMEERGVLVAIAGRRDSVRVYALEEVRKAIESRMELETWKEQERARKEGNKRLAGRVDQVFSEKRPSTADGLPMTRVRSQTINQVPPGSRRASMSARSAIIPRSPLSIDPDVPIPSRPPGPPPAYVNSSSSSPRPALLQTPSVVSLRQSTSARQSTSSTESSNNGIPIVDPAKDVNDKGVWAEGDESSDDEAINEVAAGPSGSAALDERTSAMSMSRIASSNAIPPAEGILNRPVAVTMPSTISRRARPTNLDLSRSQTSSAVVPQGSPSPTLLTLRQALMHLNNELNAEPDSDHLGHNTADVDDEDDPDDLISPPGREQISFAQALMESRVPSLPPPGSRVPQNAILLGNVRSAEPPSRPTSPVERQSSGDQSVGGRSRRRWSVLNNVFGESNRPAEHSRAGTPEPGRQDSTVHRSMSARYNSSAVSSRSAFHTYSTSIQESRPSLPAELDDNRYREARHSGNGSHNFIPRLFSAFGSRRSEDSTRSSKDGRRKGSTIPLSSQMAPPKLDSVKLPGTRGALLIKAVETPKKSFLAILCGDAGEKVELFAGTYRTALSLSRTFILPDSPRSLELQLQGDDLVEVFLMFSQNVFGLEPATVRVREVRIGRAERRAARRRAREARTPDEEPDPLPPGDETSVSVSIGVAVPNRPSDVETAHPVNVAEERLDDVGPAQAPTEEYIAMATANMGPYTTFQQLSFSPAFPLATIAEDCVIPPTYPSFVRHRAQFESSPDNSTLDLPSQHFSPPGLPAPPNTPPSKWYYRDLKGVVQGPWKSSLMQQWFRDGLLPLDLPIRRDTDTEYTLLRDLRQQATDPNSPFRAPLSTLAASTSLAVTTEVPSIMDPKPLLPPISLLSQARHFGPPPLFFSTRGGHSTAIVDARGRSVLKGRLMWSLDEDNDHDATALLGKLGDVKRLEAFDVRDRAVIVALRQGGLEAADVGDALQSPADESRAYIPNYQAPTSGIGRRGTYVWRIGGPLAVPAAASPVASHHVRDTPTRAHFKKYTSSHSKPSAKSDFLSNAEDSEYFGQDEVLFLGRQDDNMYLCERSAGTFRILKVSPS</sequence>
<evidence type="ECO:0000256" key="1">
    <source>
        <dbReference type="SAM" id="MobiDB-lite"/>
    </source>
</evidence>
<accession>A0A166J5Q7</accession>
<dbReference type="Gene3D" id="3.30.1490.40">
    <property type="match status" value="1"/>
</dbReference>
<dbReference type="PROSITE" id="PS50829">
    <property type="entry name" value="GYF"/>
    <property type="match status" value="1"/>
</dbReference>
<feature type="region of interest" description="Disordered" evidence="1">
    <location>
        <begin position="946"/>
        <end position="974"/>
    </location>
</feature>
<name>A0A166J5Q7_9AGAM</name>
<feature type="compositionally biased region" description="Pro residues" evidence="1">
    <location>
        <begin position="328"/>
        <end position="340"/>
    </location>
</feature>
<feature type="region of interest" description="Disordered" evidence="1">
    <location>
        <begin position="696"/>
        <end position="725"/>
    </location>
</feature>
<organism evidence="3 4">
    <name type="scientific">Sistotremastrum suecicum HHB10207 ss-3</name>
    <dbReference type="NCBI Taxonomy" id="1314776"/>
    <lineage>
        <taxon>Eukaryota</taxon>
        <taxon>Fungi</taxon>
        <taxon>Dikarya</taxon>
        <taxon>Basidiomycota</taxon>
        <taxon>Agaricomycotina</taxon>
        <taxon>Agaricomycetes</taxon>
        <taxon>Sistotremastrales</taxon>
        <taxon>Sistotremastraceae</taxon>
        <taxon>Sistotremastrum</taxon>
    </lineage>
</organism>
<feature type="compositionally biased region" description="Polar residues" evidence="1">
    <location>
        <begin position="87"/>
        <end position="100"/>
    </location>
</feature>
<feature type="region of interest" description="Disordered" evidence="1">
    <location>
        <begin position="463"/>
        <end position="486"/>
    </location>
</feature>
<feature type="region of interest" description="Disordered" evidence="1">
    <location>
        <begin position="256"/>
        <end position="405"/>
    </location>
</feature>